<organism evidence="3 4">
    <name type="scientific">Pandoraea nosoerga</name>
    <dbReference type="NCBI Taxonomy" id="2508296"/>
    <lineage>
        <taxon>Bacteria</taxon>
        <taxon>Pseudomonadati</taxon>
        <taxon>Pseudomonadota</taxon>
        <taxon>Betaproteobacteria</taxon>
        <taxon>Burkholderiales</taxon>
        <taxon>Burkholderiaceae</taxon>
        <taxon>Pandoraea</taxon>
    </lineage>
</organism>
<keyword evidence="2" id="KW-1133">Transmembrane helix</keyword>
<reference evidence="3 4" key="1">
    <citation type="submission" date="2019-08" db="EMBL/GenBank/DDBJ databases">
        <authorList>
            <person name="Peeters C."/>
        </authorList>
    </citation>
    <scope>NUCLEOTIDE SEQUENCE [LARGE SCALE GENOMIC DNA]</scope>
    <source>
        <strain evidence="3 4">LMG 31109</strain>
    </source>
</reference>
<dbReference type="Proteomes" id="UP000367825">
    <property type="component" value="Unassembled WGS sequence"/>
</dbReference>
<feature type="region of interest" description="Disordered" evidence="1">
    <location>
        <begin position="216"/>
        <end position="250"/>
    </location>
</feature>
<evidence type="ECO:0000256" key="1">
    <source>
        <dbReference type="SAM" id="MobiDB-lite"/>
    </source>
</evidence>
<name>A0A5E4UJU9_9BURK</name>
<sequence>MQCPTCGTNNAPRALHCEKCGATLGDAEPGFRDGELAAAGAPAAPRGRFQRGRRDGEPAWLNGALVIGTAVFAAIALIGIWWNLRAPYVDPVPKPPGGLAVTPFNSGNSLPAPAGASAASAAAPAPPVDEASAALARAQALAAADAAASGAASEAVSEAVSASSAPLTASAATAALTARATAMPPASPALTAPTGSDAPDAMMQMLSRRNALDAGNVARPGANADLPAHYDNEDFGPAAPASTQHAAAAPAASRPGAASAIAAALAQCERYRWYEVIPKQRCIWAVCNGHWGKDGCPAGANPGDTH</sequence>
<protein>
    <submittedName>
        <fullName evidence="3">Uncharacterized protein</fullName>
    </submittedName>
</protein>
<feature type="compositionally biased region" description="Low complexity" evidence="1">
    <location>
        <begin position="237"/>
        <end position="250"/>
    </location>
</feature>
<gene>
    <name evidence="3" type="ORF">PNO31109_02076</name>
</gene>
<evidence type="ECO:0000313" key="4">
    <source>
        <dbReference type="Proteomes" id="UP000367825"/>
    </source>
</evidence>
<keyword evidence="4" id="KW-1185">Reference proteome</keyword>
<dbReference type="AlphaFoldDB" id="A0A5E4UJU9"/>
<dbReference type="RefSeq" id="WP_150555538.1">
    <property type="nucleotide sequence ID" value="NZ_CABPSC010000007.1"/>
</dbReference>
<keyword evidence="2" id="KW-0472">Membrane</keyword>
<keyword evidence="2" id="KW-0812">Transmembrane</keyword>
<evidence type="ECO:0000313" key="3">
    <source>
        <dbReference type="EMBL" id="VVE00268.1"/>
    </source>
</evidence>
<accession>A0A5E4UJU9</accession>
<evidence type="ECO:0000256" key="2">
    <source>
        <dbReference type="SAM" id="Phobius"/>
    </source>
</evidence>
<dbReference type="OrthoDB" id="8724867at2"/>
<dbReference type="EMBL" id="CABPSC010000007">
    <property type="protein sequence ID" value="VVE00268.1"/>
    <property type="molecule type" value="Genomic_DNA"/>
</dbReference>
<feature type="transmembrane region" description="Helical" evidence="2">
    <location>
        <begin position="59"/>
        <end position="82"/>
    </location>
</feature>
<proteinExistence type="predicted"/>